<dbReference type="PANTHER" id="PTHR45947">
    <property type="entry name" value="SULFOQUINOVOSYL TRANSFERASE SQD2"/>
    <property type="match status" value="1"/>
</dbReference>
<keyword evidence="6" id="KW-1185">Reference proteome</keyword>
<evidence type="ECO:0000313" key="6">
    <source>
        <dbReference type="Proteomes" id="UP000676967"/>
    </source>
</evidence>
<dbReference type="PANTHER" id="PTHR45947:SF3">
    <property type="entry name" value="SULFOQUINOVOSYL TRANSFERASE SQD2"/>
    <property type="match status" value="1"/>
</dbReference>
<dbReference type="EMBL" id="AP023356">
    <property type="protein sequence ID" value="BCJ40167.1"/>
    <property type="molecule type" value="Genomic_DNA"/>
</dbReference>
<feature type="domain" description="Glycosyltransferase subfamily 4-like N-terminal" evidence="4">
    <location>
        <begin position="13"/>
        <end position="176"/>
    </location>
</feature>
<evidence type="ECO:0000259" key="3">
    <source>
        <dbReference type="Pfam" id="PF00534"/>
    </source>
</evidence>
<accession>A0ABM7LLM9</accession>
<dbReference type="CDD" id="cd03801">
    <property type="entry name" value="GT4_PimA-like"/>
    <property type="match status" value="1"/>
</dbReference>
<dbReference type="Pfam" id="PF00534">
    <property type="entry name" value="Glycos_transf_1"/>
    <property type="match status" value="1"/>
</dbReference>
<keyword evidence="1" id="KW-0328">Glycosyltransferase</keyword>
<evidence type="ECO:0000256" key="2">
    <source>
        <dbReference type="ARBA" id="ARBA00022679"/>
    </source>
</evidence>
<dbReference type="NCBIfam" id="TIGR02149">
    <property type="entry name" value="glgA_Coryne"/>
    <property type="match status" value="1"/>
</dbReference>
<dbReference type="Pfam" id="PF13439">
    <property type="entry name" value="Glyco_transf_4"/>
    <property type="match status" value="1"/>
</dbReference>
<sequence length="391" mass="42113">MDLLTREYPPEVYGGAGVHLEYLTRDLRRLADVRVHCFGAARSEEGVTAYPEPAELAGANPALRTMGVNLAMASGCAGANLVHSHTWYANFAGHTAKLLHGIPHVVTTHSLEPLRPWKAEQLGGGYALSSFCERTAIEAADAVVAVSGGMRRDVLKAYPSVDPDRIHVVYNGIDTELYSPDHGTDVVDRLGIDRSRPSVVFVGRITRQKGLPYLMRACHDLPADAQIVLLAGAPDTPEIAAEVAELAAGLQEVRSGVIWVQEMLPKHEVIQVLTHATVFVCPSIYEPMGIVNLEAMACETAVVATATGGIPEVVADGETGLLVPIEQVEDGTGTPVHPEKFVADLAATLTRVLTDPQLAERMGKAGRRRAVEHFSWARIAEDTLNVYRSVL</sequence>
<evidence type="ECO:0000256" key="1">
    <source>
        <dbReference type="ARBA" id="ARBA00022676"/>
    </source>
</evidence>
<dbReference type="SUPFAM" id="SSF53756">
    <property type="entry name" value="UDP-Glycosyltransferase/glycogen phosphorylase"/>
    <property type="match status" value="1"/>
</dbReference>
<gene>
    <name evidence="5" type="ORF">Aiant_08240</name>
</gene>
<organism evidence="5 6">
    <name type="scientific">Actinoplanes ianthinogenes</name>
    <dbReference type="NCBI Taxonomy" id="122358"/>
    <lineage>
        <taxon>Bacteria</taxon>
        <taxon>Bacillati</taxon>
        <taxon>Actinomycetota</taxon>
        <taxon>Actinomycetes</taxon>
        <taxon>Micromonosporales</taxon>
        <taxon>Micromonosporaceae</taxon>
        <taxon>Actinoplanes</taxon>
    </lineage>
</organism>
<evidence type="ECO:0000313" key="5">
    <source>
        <dbReference type="EMBL" id="BCJ40167.1"/>
    </source>
</evidence>
<dbReference type="InterPro" id="IPR001296">
    <property type="entry name" value="Glyco_trans_1"/>
</dbReference>
<protein>
    <submittedName>
        <fullName evidence="5">Glycogen synthase</fullName>
    </submittedName>
</protein>
<evidence type="ECO:0000259" key="4">
    <source>
        <dbReference type="Pfam" id="PF13439"/>
    </source>
</evidence>
<dbReference type="InterPro" id="IPR011875">
    <property type="entry name" value="M1P_synthase"/>
</dbReference>
<dbReference type="InterPro" id="IPR050194">
    <property type="entry name" value="Glycosyltransferase_grp1"/>
</dbReference>
<dbReference type="Proteomes" id="UP000676967">
    <property type="component" value="Chromosome"/>
</dbReference>
<proteinExistence type="predicted"/>
<dbReference type="InterPro" id="IPR028098">
    <property type="entry name" value="Glyco_trans_4-like_N"/>
</dbReference>
<reference evidence="5 6" key="1">
    <citation type="submission" date="2020-08" db="EMBL/GenBank/DDBJ databases">
        <title>Whole genome shotgun sequence of Actinoplanes ianthinogenes NBRC 13996.</title>
        <authorList>
            <person name="Komaki H."/>
            <person name="Tamura T."/>
        </authorList>
    </citation>
    <scope>NUCLEOTIDE SEQUENCE [LARGE SCALE GENOMIC DNA]</scope>
    <source>
        <strain evidence="5 6">NBRC 13996</strain>
    </source>
</reference>
<keyword evidence="2" id="KW-0808">Transferase</keyword>
<feature type="domain" description="Glycosyl transferase family 1" evidence="3">
    <location>
        <begin position="190"/>
        <end position="369"/>
    </location>
</feature>
<dbReference type="Gene3D" id="3.40.50.2000">
    <property type="entry name" value="Glycogen Phosphorylase B"/>
    <property type="match status" value="2"/>
</dbReference>
<name>A0ABM7LLM9_9ACTN</name>